<dbReference type="KEGG" id="cmos:111433884"/>
<evidence type="ECO:0000256" key="3">
    <source>
        <dbReference type="ARBA" id="ARBA00012083"/>
    </source>
</evidence>
<dbReference type="AlphaFoldDB" id="A0A6J1EFN2"/>
<dbReference type="EC" id="5.1.3.15" evidence="3"/>
<dbReference type="GO" id="GO:0005975">
    <property type="term" value="P:carbohydrate metabolic process"/>
    <property type="evidence" value="ECO:0007669"/>
    <property type="project" value="InterPro"/>
</dbReference>
<reference evidence="7" key="1">
    <citation type="submission" date="2025-08" db="UniProtKB">
        <authorList>
            <consortium name="RefSeq"/>
        </authorList>
    </citation>
    <scope>IDENTIFICATION</scope>
    <source>
        <tissue evidence="7">Young leaves</tissue>
    </source>
</reference>
<dbReference type="CDD" id="cd09020">
    <property type="entry name" value="D-hex-6-P-epi_like"/>
    <property type="match status" value="1"/>
</dbReference>
<dbReference type="PANTHER" id="PTHR11122">
    <property type="entry name" value="APOSPORY-ASSOCIATED PROTEIN C-RELATED"/>
    <property type="match status" value="1"/>
</dbReference>
<proteinExistence type="inferred from homology"/>
<evidence type="ECO:0000256" key="5">
    <source>
        <dbReference type="SAM" id="MobiDB-lite"/>
    </source>
</evidence>
<dbReference type="GO" id="GO:0030246">
    <property type="term" value="F:carbohydrate binding"/>
    <property type="evidence" value="ECO:0007669"/>
    <property type="project" value="InterPro"/>
</dbReference>
<dbReference type="Pfam" id="PF01263">
    <property type="entry name" value="Aldose_epim"/>
    <property type="match status" value="1"/>
</dbReference>
<dbReference type="SUPFAM" id="SSF74650">
    <property type="entry name" value="Galactose mutarotase-like"/>
    <property type="match status" value="1"/>
</dbReference>
<evidence type="ECO:0000256" key="1">
    <source>
        <dbReference type="ARBA" id="ARBA00001096"/>
    </source>
</evidence>
<sequence>MNRRISLEMKARLMEKCISWLKCNGPKQEETKDVEKKEATSSSSSQTTSSSNVSAAAAAAAIADSPIGSVEFTTDSNGLEKVILRGPRRSSAEVLLYGGQVLSWKNKLGEELLFVSTKAVFAPPKPIRGGIPICFPQFLNNGMIERHGFVRTRFWRIDLDPPPLPTAAPCSSYIDLILDEQDRWTWPHKYEFRHRVALGYEGELRLTSRIRNIRPSGKPFSFTFAYLPYLFVSDISEVRVEGVETLNYLDHLQEKERITEQADAITFESEVDKVYVLTPTKIAILDHERKKTIELRKDGLLDAVVWNPWDKKAKAIEDLGNQDYKKMVCVGAAAIENYITLKPGEEWKGRMELNFVPSSYCSGQLDPQKALLGV</sequence>
<dbReference type="InterPro" id="IPR008183">
    <property type="entry name" value="Aldose_1/G6P_1-epimerase"/>
</dbReference>
<keyword evidence="6" id="KW-1185">Reference proteome</keyword>
<dbReference type="RefSeq" id="XP_022926912.1">
    <property type="nucleotide sequence ID" value="XM_023071144.1"/>
</dbReference>
<evidence type="ECO:0000313" key="6">
    <source>
        <dbReference type="Proteomes" id="UP000504609"/>
    </source>
</evidence>
<feature type="compositionally biased region" description="Basic and acidic residues" evidence="5">
    <location>
        <begin position="28"/>
        <end position="39"/>
    </location>
</feature>
<feature type="compositionally biased region" description="Low complexity" evidence="5">
    <location>
        <begin position="40"/>
        <end position="50"/>
    </location>
</feature>
<dbReference type="InterPro" id="IPR011013">
    <property type="entry name" value="Gal_mutarotase_sf_dom"/>
</dbReference>
<organism evidence="6 7">
    <name type="scientific">Cucurbita moschata</name>
    <name type="common">Winter crookneck squash</name>
    <name type="synonym">Cucurbita pepo var. moschata</name>
    <dbReference type="NCBI Taxonomy" id="3662"/>
    <lineage>
        <taxon>Eukaryota</taxon>
        <taxon>Viridiplantae</taxon>
        <taxon>Streptophyta</taxon>
        <taxon>Embryophyta</taxon>
        <taxon>Tracheophyta</taxon>
        <taxon>Spermatophyta</taxon>
        <taxon>Magnoliopsida</taxon>
        <taxon>eudicotyledons</taxon>
        <taxon>Gunneridae</taxon>
        <taxon>Pentapetalae</taxon>
        <taxon>rosids</taxon>
        <taxon>fabids</taxon>
        <taxon>Cucurbitales</taxon>
        <taxon>Cucurbitaceae</taxon>
        <taxon>Cucurbiteae</taxon>
        <taxon>Cucurbita</taxon>
    </lineage>
</organism>
<dbReference type="Gene3D" id="2.70.98.10">
    <property type="match status" value="1"/>
</dbReference>
<dbReference type="GeneID" id="111433884"/>
<keyword evidence="4" id="KW-0413">Isomerase</keyword>
<evidence type="ECO:0000313" key="7">
    <source>
        <dbReference type="RefSeq" id="XP_022926912.1"/>
    </source>
</evidence>
<dbReference type="PANTHER" id="PTHR11122:SF13">
    <property type="entry name" value="GLUCOSE-6-PHOSPHATE 1-EPIMERASE"/>
    <property type="match status" value="1"/>
</dbReference>
<feature type="region of interest" description="Disordered" evidence="5">
    <location>
        <begin position="28"/>
        <end position="50"/>
    </location>
</feature>
<gene>
    <name evidence="7" type="primary">LOC111433884</name>
</gene>
<accession>A0A6J1EFN2</accession>
<comment type="similarity">
    <text evidence="2">Belongs to the glucose-6-phosphate 1-epimerase family.</text>
</comment>
<dbReference type="InterPro" id="IPR014718">
    <property type="entry name" value="GH-type_carb-bd"/>
</dbReference>
<dbReference type="Proteomes" id="UP000504609">
    <property type="component" value="Unplaced"/>
</dbReference>
<name>A0A6J1EFN2_CUCMO</name>
<dbReference type="GO" id="GO:0047938">
    <property type="term" value="F:glucose-6-phosphate 1-epimerase activity"/>
    <property type="evidence" value="ECO:0007669"/>
    <property type="project" value="UniProtKB-EC"/>
</dbReference>
<evidence type="ECO:0000256" key="2">
    <source>
        <dbReference type="ARBA" id="ARBA00005866"/>
    </source>
</evidence>
<comment type="catalytic activity">
    <reaction evidence="1">
        <text>alpha-D-glucose 6-phosphate = beta-D-glucose 6-phosphate</text>
        <dbReference type="Rhea" id="RHEA:16249"/>
        <dbReference type="ChEBI" id="CHEBI:58225"/>
        <dbReference type="ChEBI" id="CHEBI:58247"/>
        <dbReference type="EC" id="5.1.3.15"/>
    </reaction>
</comment>
<dbReference type="GO" id="GO:0005737">
    <property type="term" value="C:cytoplasm"/>
    <property type="evidence" value="ECO:0007669"/>
    <property type="project" value="TreeGrafter"/>
</dbReference>
<evidence type="ECO:0000256" key="4">
    <source>
        <dbReference type="ARBA" id="ARBA00023235"/>
    </source>
</evidence>
<dbReference type="InterPro" id="IPR025532">
    <property type="entry name" value="G6P_1-epimerase"/>
</dbReference>
<protein>
    <recommendedName>
        <fullName evidence="3">glucose-6-phosphate 1-epimerase</fullName>
        <ecNumber evidence="3">5.1.3.15</ecNumber>
    </recommendedName>
</protein>